<organism evidence="2 3">
    <name type="scientific">Hydra vulgaris</name>
    <name type="common">Hydra</name>
    <name type="synonym">Hydra attenuata</name>
    <dbReference type="NCBI Taxonomy" id="6087"/>
    <lineage>
        <taxon>Eukaryota</taxon>
        <taxon>Metazoa</taxon>
        <taxon>Cnidaria</taxon>
        <taxon>Hydrozoa</taxon>
        <taxon>Hydroidolina</taxon>
        <taxon>Anthoathecata</taxon>
        <taxon>Aplanulata</taxon>
        <taxon>Hydridae</taxon>
        <taxon>Hydra</taxon>
    </lineage>
</organism>
<protein>
    <submittedName>
        <fullName evidence="3">Uncharacterized protein MCAP_0864-like isoform X2</fullName>
    </submittedName>
</protein>
<keyword evidence="1" id="KW-0175">Coiled coil</keyword>
<sequence length="629" mass="74162">MSSLSMSFIVTVNERKSEKLSLKIICNERRTHQATNYVPLFKDQLVDENSLVLNTNEKMINNSGSFLNYNEANPNSVLVSQFQLETFLNNDCFMKKKKDELTKYIQALELNYKNLKEINLKIESNAQNIDNVIFQNEFEELKKNNDILYETGIFNKTVSVLNEACVYLSKACKQLRDVYSENCGENSVVKHDLETVEETLTYCDKTLKLLNTKNVSKVDLFYLWTKYADLEEMYRQLFNEVVFVKGDFEKQLYDIAEVLESFENVALHFSEMKKVFLEQQKAVCYKKDSLLKVGSGKNIEFNQLSKLNQCCQKSKYSNLAADSNIGNLKATRKNETVFEEKLESKDIIIKELRNEIIKYKIYCRSLKRMLSIEFLNMNEQIDEFEALKSEVGIWNPLHDKFYENLKKTEDLLLQLKINNRDKRKEETTLLRQYLQELEEDKARNEKTIKTTILRNKPSKNHKVKENNKTSKLIDEKKSLKKLSNKKKMSALLTENFSYNFQVKYLIACKELIRGTKKNVKSLNEKVCFWKSKTHKLISKVKRLQTEKRGLQMRLDDIEKDSFKDQEMNTYRELINQLSLKLKTKKEQLMESKLTIIKMEKLWETEQQEVLSDLREALNTDWSFYESTIV</sequence>
<evidence type="ECO:0000313" key="3">
    <source>
        <dbReference type="RefSeq" id="XP_065659210.1"/>
    </source>
</evidence>
<dbReference type="Proteomes" id="UP001652625">
    <property type="component" value="Chromosome 08"/>
</dbReference>
<accession>A0ABM4CC03</accession>
<reference evidence="3" key="1">
    <citation type="submission" date="2025-08" db="UniProtKB">
        <authorList>
            <consortium name="RefSeq"/>
        </authorList>
    </citation>
    <scope>IDENTIFICATION</scope>
</reference>
<evidence type="ECO:0000313" key="2">
    <source>
        <dbReference type="Proteomes" id="UP001652625"/>
    </source>
</evidence>
<dbReference type="GeneID" id="136083645"/>
<proteinExistence type="predicted"/>
<evidence type="ECO:0000256" key="1">
    <source>
        <dbReference type="SAM" id="Coils"/>
    </source>
</evidence>
<gene>
    <name evidence="3" type="primary">LOC136083645</name>
</gene>
<name>A0ABM4CC03_HYDVU</name>
<keyword evidence="2" id="KW-1185">Reference proteome</keyword>
<feature type="coiled-coil region" evidence="1">
    <location>
        <begin position="405"/>
        <end position="454"/>
    </location>
</feature>
<dbReference type="RefSeq" id="XP_065659210.1">
    <property type="nucleotide sequence ID" value="XM_065803138.1"/>
</dbReference>
<feature type="coiled-coil region" evidence="1">
    <location>
        <begin position="98"/>
        <end position="125"/>
    </location>
</feature>
<feature type="coiled-coil region" evidence="1">
    <location>
        <begin position="540"/>
        <end position="587"/>
    </location>
</feature>